<protein>
    <submittedName>
        <fullName evidence="4">Uncharacterized protein</fullName>
    </submittedName>
</protein>
<reference evidence="4" key="1">
    <citation type="submission" date="2022-11" db="UniProtKB">
        <authorList>
            <consortium name="WormBaseParasite"/>
        </authorList>
    </citation>
    <scope>IDENTIFICATION</scope>
</reference>
<evidence type="ECO:0000313" key="4">
    <source>
        <dbReference type="WBParaSite" id="jg26204"/>
    </source>
</evidence>
<name>A0A915E354_9BILA</name>
<sequence length="140" mass="15083">MGASTPRQCVLLLAFALVILACFEGIRAEGESKASQDNKELVMEEPKPIESVAGDEKQKVDKSSLHIQEQNGMDMEVLWRWRVPYGGYGGGYPYGGYGNYGGGYGGYGGGRTVIIKKIIIRPGYNSYGGGYGGYGGNYYG</sequence>
<evidence type="ECO:0000256" key="2">
    <source>
        <dbReference type="SAM" id="SignalP"/>
    </source>
</evidence>
<evidence type="ECO:0000313" key="3">
    <source>
        <dbReference type="Proteomes" id="UP000887574"/>
    </source>
</evidence>
<evidence type="ECO:0000256" key="1">
    <source>
        <dbReference type="SAM" id="MobiDB-lite"/>
    </source>
</evidence>
<accession>A0A915E354</accession>
<organism evidence="3 4">
    <name type="scientific">Ditylenchus dipsaci</name>
    <dbReference type="NCBI Taxonomy" id="166011"/>
    <lineage>
        <taxon>Eukaryota</taxon>
        <taxon>Metazoa</taxon>
        <taxon>Ecdysozoa</taxon>
        <taxon>Nematoda</taxon>
        <taxon>Chromadorea</taxon>
        <taxon>Rhabditida</taxon>
        <taxon>Tylenchina</taxon>
        <taxon>Tylenchomorpha</taxon>
        <taxon>Sphaerularioidea</taxon>
        <taxon>Anguinidae</taxon>
        <taxon>Anguininae</taxon>
        <taxon>Ditylenchus</taxon>
    </lineage>
</organism>
<keyword evidence="3" id="KW-1185">Reference proteome</keyword>
<dbReference type="PROSITE" id="PS51257">
    <property type="entry name" value="PROKAR_LIPOPROTEIN"/>
    <property type="match status" value="1"/>
</dbReference>
<dbReference type="WBParaSite" id="jg26204">
    <property type="protein sequence ID" value="jg26204"/>
    <property type="gene ID" value="jg26204"/>
</dbReference>
<feature type="chain" id="PRO_5037803706" evidence="2">
    <location>
        <begin position="29"/>
        <end position="140"/>
    </location>
</feature>
<dbReference type="AlphaFoldDB" id="A0A915E354"/>
<feature type="region of interest" description="Disordered" evidence="1">
    <location>
        <begin position="34"/>
        <end position="61"/>
    </location>
</feature>
<keyword evidence="2" id="KW-0732">Signal</keyword>
<proteinExistence type="predicted"/>
<dbReference type="Proteomes" id="UP000887574">
    <property type="component" value="Unplaced"/>
</dbReference>
<feature type="signal peptide" evidence="2">
    <location>
        <begin position="1"/>
        <end position="28"/>
    </location>
</feature>